<dbReference type="PROSITE" id="PS50921">
    <property type="entry name" value="ANTAR"/>
    <property type="match status" value="1"/>
</dbReference>
<sequence length="184" mass="21018">MKSILLLEKGRPPISLHSLQQNCKTLHRAANAEEARKFVGDAEVVVLHVPMDALQGWQSTIAGMRRVPTLWLCTDGAIPKNIDWGYTLDGVLFGSMNSLEMNVALGWGQRVFQQRKRWAEEREQLMQRIEERKWIDQAKAVLCEIKGISESEAYDFLRKQAMNERKRIGDVSASIVKVYQLIHG</sequence>
<dbReference type="AlphaFoldDB" id="A0A7X5C1T5"/>
<dbReference type="InterPro" id="IPR036388">
    <property type="entry name" value="WH-like_DNA-bd_sf"/>
</dbReference>
<dbReference type="OrthoDB" id="9795002at2"/>
<protein>
    <submittedName>
        <fullName evidence="2">ANTAR domain-containing protein</fullName>
    </submittedName>
</protein>
<evidence type="ECO:0000313" key="2">
    <source>
        <dbReference type="EMBL" id="NBC73082.1"/>
    </source>
</evidence>
<dbReference type="SUPFAM" id="SSF52172">
    <property type="entry name" value="CheY-like"/>
    <property type="match status" value="1"/>
</dbReference>
<proteinExistence type="predicted"/>
<keyword evidence="3" id="KW-1185">Reference proteome</keyword>
<comment type="caution">
    <text evidence="2">The sequence shown here is derived from an EMBL/GenBank/DDBJ whole genome shotgun (WGS) entry which is preliminary data.</text>
</comment>
<gene>
    <name evidence="2" type="ORF">GT003_29325</name>
</gene>
<name>A0A7X5C1T5_9BACL</name>
<accession>A0A7X5C1T5</accession>
<evidence type="ECO:0000313" key="3">
    <source>
        <dbReference type="Proteomes" id="UP000558113"/>
    </source>
</evidence>
<dbReference type="Proteomes" id="UP000558113">
    <property type="component" value="Unassembled WGS sequence"/>
</dbReference>
<dbReference type="RefSeq" id="WP_161704707.1">
    <property type="nucleotide sequence ID" value="NZ_JAAAMU010000026.1"/>
</dbReference>
<organism evidence="2 3">
    <name type="scientific">Paenibacillus sacheonensis</name>
    <dbReference type="NCBI Taxonomy" id="742054"/>
    <lineage>
        <taxon>Bacteria</taxon>
        <taxon>Bacillati</taxon>
        <taxon>Bacillota</taxon>
        <taxon>Bacilli</taxon>
        <taxon>Bacillales</taxon>
        <taxon>Paenibacillaceae</taxon>
        <taxon>Paenibacillus</taxon>
    </lineage>
</organism>
<reference evidence="2 3" key="1">
    <citation type="submission" date="2020-01" db="EMBL/GenBank/DDBJ databases">
        <title>Paenibacillus soybeanensis sp. nov. isolated from the nodules of soybean (Glycine max(L.) Merr).</title>
        <authorList>
            <person name="Wang H."/>
        </authorList>
    </citation>
    <scope>NUCLEOTIDE SEQUENCE [LARGE SCALE GENOMIC DNA]</scope>
    <source>
        <strain evidence="2 3">DSM 23054</strain>
    </source>
</reference>
<dbReference type="EMBL" id="JAAAMU010000026">
    <property type="protein sequence ID" value="NBC73082.1"/>
    <property type="molecule type" value="Genomic_DNA"/>
</dbReference>
<dbReference type="Gene3D" id="1.10.10.10">
    <property type="entry name" value="Winged helix-like DNA-binding domain superfamily/Winged helix DNA-binding domain"/>
    <property type="match status" value="1"/>
</dbReference>
<feature type="domain" description="ANTAR" evidence="1">
    <location>
        <begin position="115"/>
        <end position="176"/>
    </location>
</feature>
<dbReference type="InterPro" id="IPR005561">
    <property type="entry name" value="ANTAR"/>
</dbReference>
<dbReference type="GO" id="GO:0003723">
    <property type="term" value="F:RNA binding"/>
    <property type="evidence" value="ECO:0007669"/>
    <property type="project" value="InterPro"/>
</dbReference>
<dbReference type="SMART" id="SM01012">
    <property type="entry name" value="ANTAR"/>
    <property type="match status" value="1"/>
</dbReference>
<dbReference type="InterPro" id="IPR011006">
    <property type="entry name" value="CheY-like_superfamily"/>
</dbReference>
<dbReference type="Pfam" id="PF03861">
    <property type="entry name" value="ANTAR"/>
    <property type="match status" value="1"/>
</dbReference>
<evidence type="ECO:0000259" key="1">
    <source>
        <dbReference type="PROSITE" id="PS50921"/>
    </source>
</evidence>